<dbReference type="SUPFAM" id="SSF51182">
    <property type="entry name" value="RmlC-like cupins"/>
    <property type="match status" value="1"/>
</dbReference>
<evidence type="ECO:0000313" key="4">
    <source>
        <dbReference type="Proteomes" id="UP000199532"/>
    </source>
</evidence>
<evidence type="ECO:0000313" key="3">
    <source>
        <dbReference type="EMBL" id="SEI59003.1"/>
    </source>
</evidence>
<accession>A0A1H6RTC6</accession>
<dbReference type="EMBL" id="FNXY01000002">
    <property type="protein sequence ID" value="SEI59003.1"/>
    <property type="molecule type" value="Genomic_DNA"/>
</dbReference>
<name>A0A1H6RTC6_9BACT</name>
<reference evidence="3 4" key="1">
    <citation type="submission" date="2016-10" db="EMBL/GenBank/DDBJ databases">
        <authorList>
            <person name="de Groot N.N."/>
        </authorList>
    </citation>
    <scope>NUCLEOTIDE SEQUENCE [LARGE SCALE GENOMIC DNA]</scope>
    <source>
        <strain evidence="3 4">DSM 19938</strain>
    </source>
</reference>
<dbReference type="AlphaFoldDB" id="A0A1H6RTC6"/>
<dbReference type="Proteomes" id="UP000199532">
    <property type="component" value="Unassembled WGS sequence"/>
</dbReference>
<keyword evidence="3" id="KW-0413">Isomerase</keyword>
<dbReference type="RefSeq" id="WP_090334105.1">
    <property type="nucleotide sequence ID" value="NZ_FNXY01000002.1"/>
</dbReference>
<protein>
    <submittedName>
        <fullName evidence="3">Mannose-6-phosphate isomerase, class I</fullName>
    </submittedName>
</protein>
<evidence type="ECO:0000256" key="2">
    <source>
        <dbReference type="ARBA" id="ARBA00022833"/>
    </source>
</evidence>
<keyword evidence="1" id="KW-0479">Metal-binding</keyword>
<dbReference type="InterPro" id="IPR014710">
    <property type="entry name" value="RmlC-like_jellyroll"/>
</dbReference>
<dbReference type="STRING" id="408657.SAMN04487995_1520"/>
<dbReference type="PANTHER" id="PTHR42742:SF3">
    <property type="entry name" value="FRUCTOKINASE"/>
    <property type="match status" value="1"/>
</dbReference>
<sequence length="594" mass="67925">MLKKSNFNKSPQIDISGHTAVSGWKSISQTLKDTIESRTIGKTIVVLDTYHGVYLDEILENLEIGQTESSTYNVSNAFLDTEQLESLVYPFTKDDPVFGYVTTLDLTSFFDPEKVKILQKQIAENQDDLILVAGIGASIIFPEADILLYADMPRWEIQLRFRNNKISNIGTDNASDAFSYQYKRSFFVDWKICDTHKRTLMSRWDFLLDTTIPQNPKLITANAISDALKQAVEQPFRLVPFFDPGPWGGQWLKEVVDLDRSATNYAWGFDCVPEENSLVFNFNGVPFEIPSVNLVYKHPESLLGAKVYEAFGAEFPIRFDFLDTMEGGNLSLQVHPLHQYIKDQFGMGYTQNESYYFLDSKEDGFVYLGLKEDINPDSMLSELEMAQERETDFDAEKFVQKWPVKKHDHVLIPAGTVHCSGADTVVLEISATPFIFTFKLWDWSRMGLDGKPRPISLQHGKNNIQWERTTEWTKNNLINQVQLIHQGDGWREERTGLDEESFIETRRHWFTKKVQHNTEGLVNVLNLISGREAIVESPTDAFEPFVIHYAETFIVPAAVGAYTITPHGESEGLECATIKAYIRTYNLKEDYKIN</sequence>
<keyword evidence="4" id="KW-1185">Reference proteome</keyword>
<dbReference type="GO" id="GO:0016853">
    <property type="term" value="F:isomerase activity"/>
    <property type="evidence" value="ECO:0007669"/>
    <property type="project" value="UniProtKB-KW"/>
</dbReference>
<keyword evidence="2" id="KW-0862">Zinc</keyword>
<dbReference type="OrthoDB" id="9808275at2"/>
<dbReference type="InterPro" id="IPR051804">
    <property type="entry name" value="Carb_Metab_Reg_Kinase/Isom"/>
</dbReference>
<dbReference type="PANTHER" id="PTHR42742">
    <property type="entry name" value="TRANSCRIPTIONAL REPRESSOR MPRA"/>
    <property type="match status" value="1"/>
</dbReference>
<gene>
    <name evidence="3" type="ORF">SAMN04487995_1520</name>
</gene>
<evidence type="ECO:0000256" key="1">
    <source>
        <dbReference type="ARBA" id="ARBA00022723"/>
    </source>
</evidence>
<proteinExistence type="predicted"/>
<dbReference type="Gene3D" id="2.60.120.10">
    <property type="entry name" value="Jelly Rolls"/>
    <property type="match status" value="1"/>
</dbReference>
<dbReference type="InterPro" id="IPR011051">
    <property type="entry name" value="RmlC_Cupin_sf"/>
</dbReference>
<dbReference type="CDD" id="cd07010">
    <property type="entry name" value="cupin_PMI_type_I_N_bac"/>
    <property type="match status" value="1"/>
</dbReference>
<dbReference type="GO" id="GO:0046872">
    <property type="term" value="F:metal ion binding"/>
    <property type="evidence" value="ECO:0007669"/>
    <property type="project" value="UniProtKB-KW"/>
</dbReference>
<organism evidence="3 4">
    <name type="scientific">Dyadobacter koreensis</name>
    <dbReference type="NCBI Taxonomy" id="408657"/>
    <lineage>
        <taxon>Bacteria</taxon>
        <taxon>Pseudomonadati</taxon>
        <taxon>Bacteroidota</taxon>
        <taxon>Cytophagia</taxon>
        <taxon>Cytophagales</taxon>
        <taxon>Spirosomataceae</taxon>
        <taxon>Dyadobacter</taxon>
    </lineage>
</organism>